<proteinExistence type="predicted"/>
<reference evidence="1 2" key="1">
    <citation type="journal article" date="2006" name="Nat. Biotechnol.">
        <title>Complete genome sequence of the entomopathogenic and metabolically versatile soil bacterium Pseudomonas entomophila.</title>
        <authorList>
            <person name="Vodovar N."/>
            <person name="Vallenet D."/>
            <person name="Cruveiller S."/>
            <person name="Rouy Z."/>
            <person name="Barbe V."/>
            <person name="Acosta C."/>
            <person name="Cattolico L."/>
            <person name="Jubin C."/>
            <person name="Lajus A."/>
            <person name="Segurens B."/>
            <person name="Vacherie B."/>
            <person name="Wincker P."/>
            <person name="Weissenbach J."/>
            <person name="Lemaitre B."/>
            <person name="Medigue C."/>
            <person name="Boccard F."/>
        </authorList>
    </citation>
    <scope>NUCLEOTIDE SEQUENCE [LARGE SCALE GENOMIC DNA]</scope>
    <source>
        <strain evidence="1 2">L48</strain>
    </source>
</reference>
<dbReference type="InterPro" id="IPR054635">
    <property type="entry name" value="PA1571-like"/>
</dbReference>
<evidence type="ECO:0008006" key="3">
    <source>
        <dbReference type="Google" id="ProtNLM"/>
    </source>
</evidence>
<name>Q1I7B4_PSEE4</name>
<protein>
    <recommendedName>
        <fullName evidence="3">Multifunctional fatty acid oxidation complex subunit alpha</fullName>
    </recommendedName>
</protein>
<evidence type="ECO:0000313" key="2">
    <source>
        <dbReference type="Proteomes" id="UP000000658"/>
    </source>
</evidence>
<organism evidence="1 2">
    <name type="scientific">Pseudomonas entomophila (strain L48)</name>
    <dbReference type="NCBI Taxonomy" id="384676"/>
    <lineage>
        <taxon>Bacteria</taxon>
        <taxon>Pseudomonadati</taxon>
        <taxon>Pseudomonadota</taxon>
        <taxon>Gammaproteobacteria</taxon>
        <taxon>Pseudomonadales</taxon>
        <taxon>Pseudomonadaceae</taxon>
        <taxon>Pseudomonas</taxon>
    </lineage>
</organism>
<accession>Q1I7B4</accession>
<evidence type="ECO:0000313" key="1">
    <source>
        <dbReference type="EMBL" id="CAK16468.1"/>
    </source>
</evidence>
<dbReference type="Proteomes" id="UP000000658">
    <property type="component" value="Chromosome"/>
</dbReference>
<dbReference type="AlphaFoldDB" id="Q1I7B4"/>
<dbReference type="HOGENOM" id="CLU_193801_1_0_6"/>
<dbReference type="KEGG" id="pen:PSEEN3752"/>
<gene>
    <name evidence="1" type="ordered locus">PSEEN3752</name>
</gene>
<dbReference type="EMBL" id="CT573326">
    <property type="protein sequence ID" value="CAK16468.1"/>
    <property type="molecule type" value="Genomic_DNA"/>
</dbReference>
<dbReference type="NCBIfam" id="NF045613">
    <property type="entry name" value="PA1571_fam"/>
    <property type="match status" value="1"/>
</dbReference>
<sequence>MIAKELSQVFHGADSILSLNLKRRQDMSLQHSNETPKVQKPSQPQVCGSVIDAQGREIPITEQMIQKACKDLEQSRVEKVRKG</sequence>